<protein>
    <submittedName>
        <fullName evidence="1">Uncharacterized protein</fullName>
    </submittedName>
</protein>
<comment type="caution">
    <text evidence="1">The sequence shown here is derived from an EMBL/GenBank/DDBJ whole genome shotgun (WGS) entry which is preliminary data.</text>
</comment>
<organism evidence="1 2">
    <name type="scientific">Paragemmobacter straminiformis</name>
    <dbReference type="NCBI Taxonomy" id="2045119"/>
    <lineage>
        <taxon>Bacteria</taxon>
        <taxon>Pseudomonadati</taxon>
        <taxon>Pseudomonadota</taxon>
        <taxon>Alphaproteobacteria</taxon>
        <taxon>Rhodobacterales</taxon>
        <taxon>Paracoccaceae</taxon>
        <taxon>Paragemmobacter</taxon>
    </lineage>
</organism>
<name>A0A842I4J9_9RHOB</name>
<reference evidence="1 2" key="1">
    <citation type="journal article" date="2017" name="Int. J. Syst. Evol. Microbiol.">
        <title>Gemmobacter straminiformis sp. nov., isolated from an artificial fountain.</title>
        <authorList>
            <person name="Kang J.Y."/>
            <person name="Kim M.J."/>
            <person name="Chun J."/>
            <person name="Son K.P."/>
            <person name="Jahng K.Y."/>
        </authorList>
    </citation>
    <scope>NUCLEOTIDE SEQUENCE [LARGE SCALE GENOMIC DNA]</scope>
    <source>
        <strain evidence="1 2">CAM-8</strain>
    </source>
</reference>
<evidence type="ECO:0000313" key="1">
    <source>
        <dbReference type="EMBL" id="MBC2834064.1"/>
    </source>
</evidence>
<dbReference type="Proteomes" id="UP000555411">
    <property type="component" value="Unassembled WGS sequence"/>
</dbReference>
<proteinExistence type="predicted"/>
<dbReference type="AlphaFoldDB" id="A0A842I4J9"/>
<evidence type="ECO:0000313" key="2">
    <source>
        <dbReference type="Proteomes" id="UP000555411"/>
    </source>
</evidence>
<keyword evidence="2" id="KW-1185">Reference proteome</keyword>
<dbReference type="EMBL" id="JACLQD010000001">
    <property type="protein sequence ID" value="MBC2834064.1"/>
    <property type="molecule type" value="Genomic_DNA"/>
</dbReference>
<sequence>MEQLNLVEIQKALDENPIFHMSLSSRELFHSNFLAWLFWKYPASLNAVLPLSFSVSNISAVHRERKNLDLLIEAIADSGLKHNIVLENKVKDIPRAEQLLSYDEKLKGDLGNAPTDKILLSLVPAAKSVKEKSGWLDFDYKSLGSNVLDWVDRSAVSDEDVIIIRLYGELVCNLSKLVDASLQGDGLPRESWLLKTRTPRQDEIHQVLSDLRLIDMIGKMQASFLLDSIRAEVGRNFRSTTFEVEFGSGYSRAMPMVEASISRAVSGGSLSLGVQVQGDQYRRFILFAHFNIPPKESARKKISQLRKAIDETDGYRWLFAPEVEKGGFITALHEREESLLPKKMGTRMDRAAPINSFAPGFVYQHIDLDSLGSSQDVFASLPAIVVSDLSYASSLLGDPDYLEKFINFRSISSFN</sequence>
<accession>A0A842I4J9</accession>
<dbReference type="RefSeq" id="WP_185795694.1">
    <property type="nucleotide sequence ID" value="NZ_JACLQD010000001.1"/>
</dbReference>
<gene>
    <name evidence="1" type="ORF">H7F16_01000</name>
</gene>